<gene>
    <name evidence="1" type="ORF">VP01_3447g2</name>
</gene>
<name>A0A0L6UWB2_9BASI</name>
<comment type="caution">
    <text evidence="1">The sequence shown here is derived from an EMBL/GenBank/DDBJ whole genome shotgun (WGS) entry which is preliminary data.</text>
</comment>
<protein>
    <submittedName>
        <fullName evidence="1">Uncharacterized protein</fullName>
    </submittedName>
</protein>
<evidence type="ECO:0000313" key="2">
    <source>
        <dbReference type="Proteomes" id="UP000037035"/>
    </source>
</evidence>
<sequence>MSSLGYSSKHCDCIIAKGLFFNFVEVFLFFQNNIKLSCKQVTKELYSVYEKFKRKKLHESAMETVLVSVVDNNKLSLFFFSLEIILVLSEEWATVNHSKPTIKMHRCASETVVVLNNLKPLDRWLKFGQNFEISDLPLSNYILLVLTSEIQVSLISEPIAVTDAPLESLSLVIRSPRAFCALEFLAHFFSLLRPCLHNILHSVSKPFLKHQNDLWELDCTNDGGDFAQTKIITGSVVFILNYFLTIPNHKLYYFLIIFPQSCASNGFNSLQEHHFLQGTQFSPWLKYLSNIFSFPHIILHKSFITILIINSLLSIKSSFNFTFHQQISTTNSSIKHLILNTSSIMLIEAAKNMHSIEGAQVPSEGGLRWGLSDSSRNCCLRTNDFIHSFGCSLN</sequence>
<accession>A0A0L6UWB2</accession>
<organism evidence="1 2">
    <name type="scientific">Puccinia sorghi</name>
    <dbReference type="NCBI Taxonomy" id="27349"/>
    <lineage>
        <taxon>Eukaryota</taxon>
        <taxon>Fungi</taxon>
        <taxon>Dikarya</taxon>
        <taxon>Basidiomycota</taxon>
        <taxon>Pucciniomycotina</taxon>
        <taxon>Pucciniomycetes</taxon>
        <taxon>Pucciniales</taxon>
        <taxon>Pucciniaceae</taxon>
        <taxon>Puccinia</taxon>
    </lineage>
</organism>
<proteinExistence type="predicted"/>
<reference evidence="1 2" key="1">
    <citation type="submission" date="2015-08" db="EMBL/GenBank/DDBJ databases">
        <title>Next Generation Sequencing and Analysis of the Genome of Puccinia sorghi L Schw, the Causal Agent of Maize Common Rust.</title>
        <authorList>
            <person name="Rochi L."/>
            <person name="Burguener G."/>
            <person name="Darino M."/>
            <person name="Turjanski A."/>
            <person name="Kreff E."/>
            <person name="Dieguez M.J."/>
            <person name="Sacco F."/>
        </authorList>
    </citation>
    <scope>NUCLEOTIDE SEQUENCE [LARGE SCALE GENOMIC DNA]</scope>
    <source>
        <strain evidence="1 2">RO10H11247</strain>
    </source>
</reference>
<dbReference type="VEuPathDB" id="FungiDB:VP01_3447g2"/>
<dbReference type="AlphaFoldDB" id="A0A0L6UWB2"/>
<keyword evidence="2" id="KW-1185">Reference proteome</keyword>
<evidence type="ECO:0000313" key="1">
    <source>
        <dbReference type="EMBL" id="KNZ52794.1"/>
    </source>
</evidence>
<dbReference type="EMBL" id="LAVV01008443">
    <property type="protein sequence ID" value="KNZ52794.1"/>
    <property type="molecule type" value="Genomic_DNA"/>
</dbReference>
<dbReference type="Proteomes" id="UP000037035">
    <property type="component" value="Unassembled WGS sequence"/>
</dbReference>